<dbReference type="InterPro" id="IPR046526">
    <property type="entry name" value="DUF6591"/>
</dbReference>
<dbReference type="AlphaFoldDB" id="A0A087BVG8"/>
<evidence type="ECO:0000256" key="1">
    <source>
        <dbReference type="SAM" id="MobiDB-lite"/>
    </source>
</evidence>
<feature type="compositionally biased region" description="Low complexity" evidence="1">
    <location>
        <begin position="320"/>
        <end position="339"/>
    </location>
</feature>
<evidence type="ECO:0000313" key="4">
    <source>
        <dbReference type="EMBL" id="KFI75018.1"/>
    </source>
</evidence>
<reference evidence="4 5" key="1">
    <citation type="submission" date="2014-03" db="EMBL/GenBank/DDBJ databases">
        <title>Genomics of Bifidobacteria.</title>
        <authorList>
            <person name="Ventura M."/>
            <person name="Milani C."/>
            <person name="Lugli G.A."/>
        </authorList>
    </citation>
    <scope>NUCLEOTIDE SEQUENCE [LARGE SCALE GENOMIC DNA]</scope>
    <source>
        <strain evidence="4 5">DSM 21395</strain>
    </source>
</reference>
<keyword evidence="2" id="KW-0472">Membrane</keyword>
<dbReference type="Proteomes" id="UP000029082">
    <property type="component" value="Unassembled WGS sequence"/>
</dbReference>
<dbReference type="eggNOG" id="ENOG5032XAQ">
    <property type="taxonomic scope" value="Bacteria"/>
</dbReference>
<dbReference type="EMBL" id="JGZE01000020">
    <property type="protein sequence ID" value="KFI75018.1"/>
    <property type="molecule type" value="Genomic_DNA"/>
</dbReference>
<keyword evidence="2" id="KW-0812">Transmembrane</keyword>
<sequence length="435" mass="48267">MTMSDGSSYPQQTFNATPQQVYAILKSMLSQDAAYRVESIDDARMSIVFAVQQSGEQGDVTVFFAPDGRANVQLIPRDADPVRGQPFAARFYDALNATFMSRSGGPSDMQQQPTMPAAQGAPSRQQKSRFSVLTVFALIFALVFLVLAVTVRAWNVTAILVMLVPSFLLDGFSVYNTRRNGGKRGGLFAWIAVGVTVVAVIVSSIWAFRPKQEDTVAAEQKVSCGEYFWPESDVSAMLNKPQSQSGEVVWENSNGFFMYVCDTSQAQFDAYVKDAREQGFKEDYKKGTDFYYATAPNGNTLSMNYKINGKNIMSIRTEEPAATSTSTETPKASSTSPATQKPNSESAQSGSSSTDIRKAIDDYESFMNKYVDFMNKYQRDGSPTSMLKDYTEMMQEYSTMSEKWSTLDTSTMSQDDMNYYTAALNRINAKLETLQ</sequence>
<accession>A0A087BVG8</accession>
<dbReference type="Pfam" id="PF20234">
    <property type="entry name" value="DUF6591"/>
    <property type="match status" value="1"/>
</dbReference>
<feature type="transmembrane region" description="Helical" evidence="2">
    <location>
        <begin position="156"/>
        <end position="175"/>
    </location>
</feature>
<organism evidence="4 5">
    <name type="scientific">Bifidobacterium mongoliense DSM 21395</name>
    <dbReference type="NCBI Taxonomy" id="1437603"/>
    <lineage>
        <taxon>Bacteria</taxon>
        <taxon>Bacillati</taxon>
        <taxon>Actinomycetota</taxon>
        <taxon>Actinomycetes</taxon>
        <taxon>Bifidobacteriales</taxon>
        <taxon>Bifidobacteriaceae</taxon>
        <taxon>Bifidobacterium</taxon>
    </lineage>
</organism>
<proteinExistence type="predicted"/>
<feature type="transmembrane region" description="Helical" evidence="2">
    <location>
        <begin position="130"/>
        <end position="150"/>
    </location>
</feature>
<feature type="compositionally biased region" description="Polar residues" evidence="1">
    <location>
        <begin position="340"/>
        <end position="354"/>
    </location>
</feature>
<evidence type="ECO:0000313" key="5">
    <source>
        <dbReference type="Proteomes" id="UP000029082"/>
    </source>
</evidence>
<evidence type="ECO:0000259" key="3">
    <source>
        <dbReference type="Pfam" id="PF20234"/>
    </source>
</evidence>
<feature type="transmembrane region" description="Helical" evidence="2">
    <location>
        <begin position="187"/>
        <end position="208"/>
    </location>
</feature>
<dbReference type="GeneID" id="93095126"/>
<protein>
    <submittedName>
        <fullName evidence="4">Permease</fullName>
    </submittedName>
</protein>
<gene>
    <name evidence="4" type="ORF">BMON_1793</name>
</gene>
<dbReference type="RefSeq" id="WP_033513695.1">
    <property type="nucleotide sequence ID" value="NZ_JDUO01000024.1"/>
</dbReference>
<keyword evidence="5" id="KW-1185">Reference proteome</keyword>
<dbReference type="OrthoDB" id="3227510at2"/>
<name>A0A087BVG8_9BIFI</name>
<keyword evidence="2" id="KW-1133">Transmembrane helix</keyword>
<feature type="region of interest" description="Disordered" evidence="1">
    <location>
        <begin position="319"/>
        <end position="355"/>
    </location>
</feature>
<feature type="domain" description="DUF6591" evidence="3">
    <location>
        <begin position="224"/>
        <end position="432"/>
    </location>
</feature>
<comment type="caution">
    <text evidence="4">The sequence shown here is derived from an EMBL/GenBank/DDBJ whole genome shotgun (WGS) entry which is preliminary data.</text>
</comment>
<dbReference type="SUPFAM" id="SSF82866">
    <property type="entry name" value="Multidrug efflux transporter AcrB transmembrane domain"/>
    <property type="match status" value="1"/>
</dbReference>
<evidence type="ECO:0000256" key="2">
    <source>
        <dbReference type="SAM" id="Phobius"/>
    </source>
</evidence>